<feature type="transmembrane region" description="Helical" evidence="6">
    <location>
        <begin position="198"/>
        <end position="217"/>
    </location>
</feature>
<dbReference type="Gene3D" id="1.20.144.10">
    <property type="entry name" value="Phosphatidic acid phosphatase type 2/haloperoxidase"/>
    <property type="match status" value="1"/>
</dbReference>
<feature type="transmembrane region" description="Helical" evidence="6">
    <location>
        <begin position="257"/>
        <end position="278"/>
    </location>
</feature>
<accession>A0A8S1EZY0</accession>
<dbReference type="EMBL" id="CADEPM010000004">
    <property type="protein sequence ID" value="CAB3405010.1"/>
    <property type="molecule type" value="Genomic_DNA"/>
</dbReference>
<feature type="transmembrane region" description="Helical" evidence="6">
    <location>
        <begin position="229"/>
        <end position="251"/>
    </location>
</feature>
<dbReference type="Pfam" id="PF01569">
    <property type="entry name" value="PAP2"/>
    <property type="match status" value="1"/>
</dbReference>
<gene>
    <name evidence="8" type="ORF">CBOVIS_LOCUS7261</name>
</gene>
<evidence type="ECO:0000313" key="8">
    <source>
        <dbReference type="EMBL" id="CAB3405010.1"/>
    </source>
</evidence>
<reference evidence="8 9" key="1">
    <citation type="submission" date="2020-04" db="EMBL/GenBank/DDBJ databases">
        <authorList>
            <person name="Laetsch R D."/>
            <person name="Stevens L."/>
            <person name="Kumar S."/>
            <person name="Blaxter L. M."/>
        </authorList>
    </citation>
    <scope>NUCLEOTIDE SEQUENCE [LARGE SCALE GENOMIC DNA]</scope>
</reference>
<dbReference type="GO" id="GO:0006644">
    <property type="term" value="P:phospholipid metabolic process"/>
    <property type="evidence" value="ECO:0007669"/>
    <property type="project" value="InterPro"/>
</dbReference>
<feature type="transmembrane region" description="Helical" evidence="6">
    <location>
        <begin position="37"/>
        <end position="56"/>
    </location>
</feature>
<keyword evidence="5 6" id="KW-0472">Membrane</keyword>
<feature type="transmembrane region" description="Helical" evidence="6">
    <location>
        <begin position="76"/>
        <end position="99"/>
    </location>
</feature>
<dbReference type="GO" id="GO:0008195">
    <property type="term" value="F:phosphatidate phosphatase activity"/>
    <property type="evidence" value="ECO:0007669"/>
    <property type="project" value="TreeGrafter"/>
</dbReference>
<dbReference type="PANTHER" id="PTHR10165:SF103">
    <property type="entry name" value="PHOSPHOLIPID PHOSPHATASE HOMOLOG 1.2 HOMOLOG"/>
    <property type="match status" value="1"/>
</dbReference>
<organism evidence="8 9">
    <name type="scientific">Caenorhabditis bovis</name>
    <dbReference type="NCBI Taxonomy" id="2654633"/>
    <lineage>
        <taxon>Eukaryota</taxon>
        <taxon>Metazoa</taxon>
        <taxon>Ecdysozoa</taxon>
        <taxon>Nematoda</taxon>
        <taxon>Chromadorea</taxon>
        <taxon>Rhabditida</taxon>
        <taxon>Rhabditina</taxon>
        <taxon>Rhabditomorpha</taxon>
        <taxon>Rhabditoidea</taxon>
        <taxon>Rhabditidae</taxon>
        <taxon>Peloderinae</taxon>
        <taxon>Caenorhabditis</taxon>
    </lineage>
</organism>
<comment type="caution">
    <text evidence="8">The sequence shown here is derived from an EMBL/GenBank/DDBJ whole genome shotgun (WGS) entry which is preliminary data.</text>
</comment>
<comment type="subcellular location">
    <subcellularLocation>
        <location evidence="1">Membrane</location>
        <topology evidence="1">Multi-pass membrane protein</topology>
    </subcellularLocation>
</comment>
<protein>
    <recommendedName>
        <fullName evidence="7">Phosphatidic acid phosphatase type 2/haloperoxidase domain-containing protein</fullName>
    </recommendedName>
</protein>
<feature type="transmembrane region" description="Helical" evidence="6">
    <location>
        <begin position="120"/>
        <end position="144"/>
    </location>
</feature>
<evidence type="ECO:0000256" key="2">
    <source>
        <dbReference type="ARBA" id="ARBA00008816"/>
    </source>
</evidence>
<comment type="similarity">
    <text evidence="2">Belongs to the PA-phosphatase related phosphoesterase family.</text>
</comment>
<evidence type="ECO:0000256" key="6">
    <source>
        <dbReference type="SAM" id="Phobius"/>
    </source>
</evidence>
<evidence type="ECO:0000256" key="5">
    <source>
        <dbReference type="ARBA" id="ARBA00023136"/>
    </source>
</evidence>
<dbReference type="OrthoDB" id="8907274at2759"/>
<dbReference type="GO" id="GO:0005886">
    <property type="term" value="C:plasma membrane"/>
    <property type="evidence" value="ECO:0007669"/>
    <property type="project" value="TreeGrafter"/>
</dbReference>
<keyword evidence="3 6" id="KW-0812">Transmembrane</keyword>
<evidence type="ECO:0000259" key="7">
    <source>
        <dbReference type="SMART" id="SM00014"/>
    </source>
</evidence>
<dbReference type="GO" id="GO:0007165">
    <property type="term" value="P:signal transduction"/>
    <property type="evidence" value="ECO:0007669"/>
    <property type="project" value="TreeGrafter"/>
</dbReference>
<dbReference type="SUPFAM" id="SSF48317">
    <property type="entry name" value="Acid phosphatase/Vanadium-dependent haloperoxidase"/>
    <property type="match status" value="1"/>
</dbReference>
<proteinExistence type="inferred from homology"/>
<dbReference type="InterPro" id="IPR036938">
    <property type="entry name" value="PAP2/HPO_sf"/>
</dbReference>
<dbReference type="AlphaFoldDB" id="A0A8S1EZY0"/>
<sequence length="327" mass="37212">MSTTSSSSRRHGARIMEPTMDPAVYNVNGSAVITNMLLLYGFAAVAFIVPTMTGVVRRGFFCDDESIRYEYRENTVSTAMLITYNLLLDFIVVATVEYYRIYTVEKSIRVSQYRWRRWHINVLFVRIATYYAYSHIGFVMNMALNMTTKHFVGRLRPHFLDVCKPANNVCADMHSHTYITDYVCTGTPELVLEARKSFYSGHSCISLYCAVWAALYLQARLATVIHNRVIVPLLQTTILSIGLIISCSRITDNMHHWSDVLVGVIVGIFFAVYTGVFWTDMFKNNSVEDETTPLIIREEPSTLTAPLMERTRAEETSRPNLTATVNA</sequence>
<dbReference type="GO" id="GO:0046839">
    <property type="term" value="P:phospholipid dephosphorylation"/>
    <property type="evidence" value="ECO:0007669"/>
    <property type="project" value="TreeGrafter"/>
</dbReference>
<dbReference type="SMART" id="SM00014">
    <property type="entry name" value="acidPPc"/>
    <property type="match status" value="1"/>
</dbReference>
<evidence type="ECO:0000256" key="1">
    <source>
        <dbReference type="ARBA" id="ARBA00004141"/>
    </source>
</evidence>
<evidence type="ECO:0000256" key="4">
    <source>
        <dbReference type="ARBA" id="ARBA00022989"/>
    </source>
</evidence>
<dbReference type="InterPro" id="IPR043216">
    <property type="entry name" value="PAP-like"/>
</dbReference>
<evidence type="ECO:0000313" key="9">
    <source>
        <dbReference type="Proteomes" id="UP000494206"/>
    </source>
</evidence>
<keyword evidence="4 6" id="KW-1133">Transmembrane helix</keyword>
<feature type="domain" description="Phosphatidic acid phosphatase type 2/haloperoxidase" evidence="7">
    <location>
        <begin position="131"/>
        <end position="275"/>
    </location>
</feature>
<keyword evidence="9" id="KW-1185">Reference proteome</keyword>
<dbReference type="CDD" id="cd03384">
    <property type="entry name" value="PAP2_wunen"/>
    <property type="match status" value="1"/>
</dbReference>
<dbReference type="PANTHER" id="PTHR10165">
    <property type="entry name" value="LIPID PHOSPHATE PHOSPHATASE"/>
    <property type="match status" value="1"/>
</dbReference>
<dbReference type="InterPro" id="IPR000326">
    <property type="entry name" value="PAP2/HPO"/>
</dbReference>
<name>A0A8S1EZY0_9PELO</name>
<evidence type="ECO:0000256" key="3">
    <source>
        <dbReference type="ARBA" id="ARBA00022692"/>
    </source>
</evidence>
<dbReference type="Proteomes" id="UP000494206">
    <property type="component" value="Unassembled WGS sequence"/>
</dbReference>